<evidence type="ECO:0000259" key="7">
    <source>
        <dbReference type="PROSITE" id="PS50905"/>
    </source>
</evidence>
<dbReference type="InterPro" id="IPR012347">
    <property type="entry name" value="Ferritin-like"/>
</dbReference>
<dbReference type="PROSITE" id="PS50903">
    <property type="entry name" value="RUBREDOXIN_LIKE"/>
    <property type="match status" value="1"/>
</dbReference>
<evidence type="ECO:0000313" key="9">
    <source>
        <dbReference type="Proteomes" id="UP000030012"/>
    </source>
</evidence>
<keyword evidence="5" id="KW-0408">Iron</keyword>
<dbReference type="NCBIfam" id="NF045767">
    <property type="entry name" value="RuberyRbr"/>
    <property type="match status" value="1"/>
</dbReference>
<dbReference type="Gene3D" id="2.20.28.10">
    <property type="match status" value="1"/>
</dbReference>
<dbReference type="Pfam" id="PF02915">
    <property type="entry name" value="Rubrerythrin"/>
    <property type="match status" value="1"/>
</dbReference>
<dbReference type="Proteomes" id="UP000030012">
    <property type="component" value="Unassembled WGS sequence"/>
</dbReference>
<dbReference type="SUPFAM" id="SSF47240">
    <property type="entry name" value="Ferritin-like"/>
    <property type="match status" value="1"/>
</dbReference>
<dbReference type="InterPro" id="IPR052364">
    <property type="entry name" value="Rubrerythrin"/>
</dbReference>
<dbReference type="PROSITE" id="PS50905">
    <property type="entry name" value="FERRITIN_LIKE"/>
    <property type="match status" value="1"/>
</dbReference>
<gene>
    <name evidence="8" type="ORF">Z968_09500</name>
</gene>
<dbReference type="InterPro" id="IPR003251">
    <property type="entry name" value="Rr_diiron-bd_dom"/>
</dbReference>
<dbReference type="InterPro" id="IPR024934">
    <property type="entry name" value="Rubredoxin-like_dom"/>
</dbReference>
<evidence type="ECO:0000256" key="1">
    <source>
        <dbReference type="ARBA" id="ARBA00001965"/>
    </source>
</evidence>
<evidence type="ECO:0000256" key="3">
    <source>
        <dbReference type="ARBA" id="ARBA00022723"/>
    </source>
</evidence>
<dbReference type="AlphaFoldDB" id="A0A0A0I1M9"/>
<dbReference type="FunFam" id="2.20.28.10:FF:000018">
    <property type="entry name" value="Rubrerythrin"/>
    <property type="match status" value="1"/>
</dbReference>
<evidence type="ECO:0000259" key="6">
    <source>
        <dbReference type="PROSITE" id="PS50903"/>
    </source>
</evidence>
<reference evidence="8 9" key="1">
    <citation type="submission" date="2014-01" db="EMBL/GenBank/DDBJ databases">
        <title>Plasmidome dynamics in the species complex Clostridium novyi sensu lato converts strains of independent lineages into distinctly different pathogens.</title>
        <authorList>
            <person name="Skarin H."/>
            <person name="Segerman B."/>
        </authorList>
    </citation>
    <scope>NUCLEOTIDE SEQUENCE [LARGE SCALE GENOMIC DNA]</scope>
    <source>
        <strain evidence="8 9">4552</strain>
    </source>
</reference>
<comment type="cofactor">
    <cofactor evidence="1">
        <name>Fe(3+)</name>
        <dbReference type="ChEBI" id="CHEBI:29034"/>
    </cofactor>
</comment>
<dbReference type="RefSeq" id="WP_039255809.1">
    <property type="nucleotide sequence ID" value="NZ_JENJ01000043.1"/>
</dbReference>
<dbReference type="InterPro" id="IPR048574">
    <property type="entry name" value="RUBY_RBDX"/>
</dbReference>
<evidence type="ECO:0000256" key="2">
    <source>
        <dbReference type="ARBA" id="ARBA00022448"/>
    </source>
</evidence>
<accession>A0A0A0I1M9</accession>
<protein>
    <submittedName>
        <fullName evidence="8">Rubrerythrin</fullName>
    </submittedName>
</protein>
<name>A0A0A0I1M9_CLONO</name>
<dbReference type="PANTHER" id="PTHR43865:SF1">
    <property type="entry name" value="RUBRERYTHRIN-RELATED"/>
    <property type="match status" value="1"/>
</dbReference>
<dbReference type="CDD" id="cd00729">
    <property type="entry name" value="rubredoxin_SM"/>
    <property type="match status" value="1"/>
</dbReference>
<evidence type="ECO:0000313" key="8">
    <source>
        <dbReference type="EMBL" id="KGM95304.1"/>
    </source>
</evidence>
<sequence length="196" mass="22147">MKNLKGTKTAENLMKAFAGESQATMKYTYYASKAKKEGYVQISNIFTETAGNEKEHAKIFLKYLLEDKSLPDTAIDINAGYSVALGDTKSNLNSAANGEQEEWDDLYPHFASVAEEEGFTDIAKSFRIIAEIENHHKDRYRKLLANIEDNSIFKKESPILWKCLNCGYIYEGAEAPEECPACNHPQGYFEVLSENY</sequence>
<dbReference type="Pfam" id="PF21349">
    <property type="entry name" value="RUBY_RBDX"/>
    <property type="match status" value="1"/>
</dbReference>
<dbReference type="InterPro" id="IPR009040">
    <property type="entry name" value="Ferritin-like_diiron"/>
</dbReference>
<organism evidence="8 9">
    <name type="scientific">Clostridium novyi A str. 4552</name>
    <dbReference type="NCBI Taxonomy" id="1444289"/>
    <lineage>
        <taxon>Bacteria</taxon>
        <taxon>Bacillati</taxon>
        <taxon>Bacillota</taxon>
        <taxon>Clostridia</taxon>
        <taxon>Eubacteriales</taxon>
        <taxon>Clostridiaceae</taxon>
        <taxon>Clostridium</taxon>
    </lineage>
</organism>
<dbReference type="EMBL" id="JENJ01000043">
    <property type="protein sequence ID" value="KGM95304.1"/>
    <property type="molecule type" value="Genomic_DNA"/>
</dbReference>
<dbReference type="CDD" id="cd01041">
    <property type="entry name" value="Rubrerythrin"/>
    <property type="match status" value="1"/>
</dbReference>
<dbReference type="OrthoDB" id="9799749at2"/>
<evidence type="ECO:0000256" key="4">
    <source>
        <dbReference type="ARBA" id="ARBA00022982"/>
    </source>
</evidence>
<keyword evidence="2" id="KW-0813">Transport</keyword>
<feature type="domain" description="Rubredoxin-like" evidence="6">
    <location>
        <begin position="158"/>
        <end position="192"/>
    </location>
</feature>
<dbReference type="GO" id="GO:0016491">
    <property type="term" value="F:oxidoreductase activity"/>
    <property type="evidence" value="ECO:0007669"/>
    <property type="project" value="InterPro"/>
</dbReference>
<keyword evidence="3" id="KW-0479">Metal-binding</keyword>
<proteinExistence type="predicted"/>
<dbReference type="GO" id="GO:0005506">
    <property type="term" value="F:iron ion binding"/>
    <property type="evidence" value="ECO:0007669"/>
    <property type="project" value="InterPro"/>
</dbReference>
<keyword evidence="4" id="KW-0249">Electron transport</keyword>
<evidence type="ECO:0000256" key="5">
    <source>
        <dbReference type="ARBA" id="ARBA00023004"/>
    </source>
</evidence>
<dbReference type="Gene3D" id="1.20.1260.10">
    <property type="match status" value="1"/>
</dbReference>
<dbReference type="PANTHER" id="PTHR43865">
    <property type="entry name" value="RUBRERYTHRIN-RELATED"/>
    <property type="match status" value="1"/>
</dbReference>
<feature type="domain" description="Ferritin-like diiron" evidence="7">
    <location>
        <begin position="3"/>
        <end position="151"/>
    </location>
</feature>
<dbReference type="SUPFAM" id="SSF57802">
    <property type="entry name" value="Rubredoxin-like"/>
    <property type="match status" value="1"/>
</dbReference>
<comment type="caution">
    <text evidence="8">The sequence shown here is derived from an EMBL/GenBank/DDBJ whole genome shotgun (WGS) entry which is preliminary data.</text>
</comment>
<dbReference type="InterPro" id="IPR009078">
    <property type="entry name" value="Ferritin-like_SF"/>
</dbReference>